<accession>A0A9E7NYW0</accession>
<name>A0A9E7NYW0_9CAUD</name>
<keyword evidence="2" id="KW-1185">Reference proteome</keyword>
<evidence type="ECO:0000313" key="2">
    <source>
        <dbReference type="Proteomes" id="UP001058507"/>
    </source>
</evidence>
<sequence>MVYISATIHIVKERCCLDVVGRYNSRSVVFYLRYANTFSYYW</sequence>
<dbReference type="Proteomes" id="UP001058507">
    <property type="component" value="Segment"/>
</dbReference>
<proteinExistence type="predicted"/>
<reference evidence="1" key="1">
    <citation type="submission" date="2022-06" db="EMBL/GenBank/DDBJ databases">
        <authorList>
            <person name="Luo S."/>
            <person name="Li F."/>
        </authorList>
    </citation>
    <scope>NUCLEOTIDE SEQUENCE</scope>
</reference>
<evidence type="ECO:0000313" key="1">
    <source>
        <dbReference type="EMBL" id="UUB20358.1"/>
    </source>
</evidence>
<protein>
    <submittedName>
        <fullName evidence="1">Uncharacterized protein</fullName>
    </submittedName>
</protein>
<dbReference type="EMBL" id="ON880501">
    <property type="protein sequence ID" value="UUB20358.1"/>
    <property type="molecule type" value="Genomic_DNA"/>
</dbReference>
<organism evidence="1 2">
    <name type="scientific">Klebsiella phage vB_KpnP1</name>
    <dbReference type="NCBI Taxonomy" id="2961845"/>
    <lineage>
        <taxon>Viruses</taxon>
        <taxon>Duplodnaviria</taxon>
        <taxon>Heunggongvirae</taxon>
        <taxon>Uroviricota</taxon>
        <taxon>Caudoviricetes</taxon>
        <taxon>Autographivirales</taxon>
        <taxon>Autotranscriptaviridae</taxon>
        <taxon>Studiervirinae</taxon>
        <taxon>Przondovirus</taxon>
        <taxon>Przondovirus KpnP1</taxon>
    </lineage>
</organism>